<evidence type="ECO:0000256" key="6">
    <source>
        <dbReference type="ARBA" id="ARBA00022692"/>
    </source>
</evidence>
<dbReference type="InterPro" id="IPR045863">
    <property type="entry name" value="CorA_TM1_TM2"/>
</dbReference>
<dbReference type="InterPro" id="IPR002523">
    <property type="entry name" value="MgTranspt_CorA/ZnTranspt_ZntB"/>
</dbReference>
<dbReference type="AlphaFoldDB" id="A0A0T5NUF5"/>
<evidence type="ECO:0000256" key="8">
    <source>
        <dbReference type="ARBA" id="ARBA00022989"/>
    </source>
</evidence>
<comment type="subcellular location">
    <subcellularLocation>
        <location evidence="1">Cell membrane</location>
        <topology evidence="1">Multi-pass membrane protein</topology>
    </subcellularLocation>
</comment>
<dbReference type="PATRIC" id="fig|1641875.4.peg.4564"/>
<keyword evidence="4" id="KW-1003">Cell membrane</keyword>
<dbReference type="EMBL" id="LAXJ01000009">
    <property type="protein sequence ID" value="KRS12554.1"/>
    <property type="molecule type" value="Genomic_DNA"/>
</dbReference>
<comment type="caution">
    <text evidence="12">The sequence shown here is derived from an EMBL/GenBank/DDBJ whole genome shotgun (WGS) entry which is preliminary data.</text>
</comment>
<comment type="similarity">
    <text evidence="2">Belongs to the CorA metal ion transporter (MIT) (TC 1.A.35) family.</text>
</comment>
<feature type="transmembrane region" description="Helical" evidence="11">
    <location>
        <begin position="285"/>
        <end position="305"/>
    </location>
</feature>
<evidence type="ECO:0000256" key="7">
    <source>
        <dbReference type="ARBA" id="ARBA00022833"/>
    </source>
</evidence>
<evidence type="ECO:0000256" key="1">
    <source>
        <dbReference type="ARBA" id="ARBA00004651"/>
    </source>
</evidence>
<dbReference type="Pfam" id="PF01544">
    <property type="entry name" value="CorA"/>
    <property type="match status" value="1"/>
</dbReference>
<keyword evidence="9" id="KW-0406">Ion transport</keyword>
<dbReference type="SUPFAM" id="SSF143865">
    <property type="entry name" value="CorA soluble domain-like"/>
    <property type="match status" value="1"/>
</dbReference>
<evidence type="ECO:0000256" key="10">
    <source>
        <dbReference type="ARBA" id="ARBA00023136"/>
    </source>
</evidence>
<feature type="transmembrane region" description="Helical" evidence="11">
    <location>
        <begin position="252"/>
        <end position="273"/>
    </location>
</feature>
<proteinExistence type="inferred from homology"/>
<gene>
    <name evidence="12" type="ORF">XM53_10710</name>
</gene>
<dbReference type="GO" id="GO:0005886">
    <property type="term" value="C:plasma membrane"/>
    <property type="evidence" value="ECO:0007669"/>
    <property type="project" value="UniProtKB-SubCell"/>
</dbReference>
<evidence type="ECO:0000256" key="3">
    <source>
        <dbReference type="ARBA" id="ARBA00022448"/>
    </source>
</evidence>
<keyword evidence="5" id="KW-0997">Cell inner membrane</keyword>
<evidence type="ECO:0000313" key="13">
    <source>
        <dbReference type="Proteomes" id="UP000051295"/>
    </source>
</evidence>
<sequence>MPVCAFDIAPDGTARPASETIPDEGYAWWHFDLAEPDLPDWLEAHVPAIPATALLAAETRPRCDRYGDGLMLNLRGVNLNADGPADQMVAVRMWVTDRLVVTVRKRRVFAIDAIREDAAAGTAPASPIAFVHDLAQRLMTRVQDTVFDLSRRVDDMEDSVEDDDEDPPEDLAEEQRMAIRLRRYLAPQRDALIALVGTDSELVTSDARARLRELGNLAKLAVEELESMIGRMDAVQDHHATQADQRQNRNGYILSIVAAVFLPLGFITGLFGVNVAGMPGVDTPWAFAALCIGLVVLTFGAIWILRKLKWI</sequence>
<keyword evidence="7" id="KW-0862">Zinc</keyword>
<evidence type="ECO:0000256" key="11">
    <source>
        <dbReference type="SAM" id="Phobius"/>
    </source>
</evidence>
<evidence type="ECO:0000256" key="2">
    <source>
        <dbReference type="ARBA" id="ARBA00009765"/>
    </source>
</evidence>
<organism evidence="12 13">
    <name type="scientific">Roseovarius atlanticus</name>
    <dbReference type="NCBI Taxonomy" id="1641875"/>
    <lineage>
        <taxon>Bacteria</taxon>
        <taxon>Pseudomonadati</taxon>
        <taxon>Pseudomonadota</taxon>
        <taxon>Alphaproteobacteria</taxon>
        <taxon>Rhodobacterales</taxon>
        <taxon>Roseobacteraceae</taxon>
        <taxon>Roseovarius</taxon>
    </lineage>
</organism>
<dbReference type="PANTHER" id="PTHR46494:SF3">
    <property type="entry name" value="ZINC TRANSPORT PROTEIN ZNTB"/>
    <property type="match status" value="1"/>
</dbReference>
<keyword evidence="3" id="KW-0813">Transport</keyword>
<dbReference type="GO" id="GO:0050897">
    <property type="term" value="F:cobalt ion binding"/>
    <property type="evidence" value="ECO:0007669"/>
    <property type="project" value="TreeGrafter"/>
</dbReference>
<dbReference type="RefSeq" id="WP_057793132.1">
    <property type="nucleotide sequence ID" value="NZ_LAXJ01000009.1"/>
</dbReference>
<dbReference type="GO" id="GO:0015087">
    <property type="term" value="F:cobalt ion transmembrane transporter activity"/>
    <property type="evidence" value="ECO:0007669"/>
    <property type="project" value="TreeGrafter"/>
</dbReference>
<dbReference type="SUPFAM" id="SSF144083">
    <property type="entry name" value="Magnesium transport protein CorA, transmembrane region"/>
    <property type="match status" value="1"/>
</dbReference>
<dbReference type="Gene3D" id="1.20.58.340">
    <property type="entry name" value="Magnesium transport protein CorA, transmembrane region"/>
    <property type="match status" value="2"/>
</dbReference>
<dbReference type="STRING" id="1641875.XM53_10710"/>
<evidence type="ECO:0000256" key="4">
    <source>
        <dbReference type="ARBA" id="ARBA00022475"/>
    </source>
</evidence>
<dbReference type="OrthoDB" id="9803484at2"/>
<dbReference type="Gene3D" id="3.30.460.20">
    <property type="entry name" value="CorA soluble domain-like"/>
    <property type="match status" value="1"/>
</dbReference>
<evidence type="ECO:0000256" key="5">
    <source>
        <dbReference type="ARBA" id="ARBA00022519"/>
    </source>
</evidence>
<protein>
    <submittedName>
        <fullName evidence="12">Magnesium transporter</fullName>
    </submittedName>
</protein>
<dbReference type="CDD" id="cd12833">
    <property type="entry name" value="ZntB-like_1"/>
    <property type="match status" value="1"/>
</dbReference>
<evidence type="ECO:0000256" key="9">
    <source>
        <dbReference type="ARBA" id="ARBA00023065"/>
    </source>
</evidence>
<accession>A0A0T5NUF5</accession>
<evidence type="ECO:0000313" key="12">
    <source>
        <dbReference type="EMBL" id="KRS12554.1"/>
    </source>
</evidence>
<dbReference type="GO" id="GO:0015095">
    <property type="term" value="F:magnesium ion transmembrane transporter activity"/>
    <property type="evidence" value="ECO:0007669"/>
    <property type="project" value="TreeGrafter"/>
</dbReference>
<reference evidence="12 13" key="1">
    <citation type="submission" date="2015-04" db="EMBL/GenBank/DDBJ databases">
        <title>The draft genome sequence of Roseovarius sp.R12b.</title>
        <authorList>
            <person name="Li G."/>
            <person name="Lai Q."/>
            <person name="Shao Z."/>
            <person name="Yan P."/>
        </authorList>
    </citation>
    <scope>NUCLEOTIDE SEQUENCE [LARGE SCALE GENOMIC DNA]</scope>
    <source>
        <strain evidence="12 13">R12B</strain>
    </source>
</reference>
<keyword evidence="6 11" id="KW-0812">Transmembrane</keyword>
<dbReference type="InterPro" id="IPR045861">
    <property type="entry name" value="CorA_cytoplasmic_dom"/>
</dbReference>
<name>A0A0T5NUF5_9RHOB</name>
<dbReference type="PANTHER" id="PTHR46494">
    <property type="entry name" value="CORA FAMILY METAL ION TRANSPORTER (EUROFUNG)"/>
    <property type="match status" value="1"/>
</dbReference>
<dbReference type="GO" id="GO:0000287">
    <property type="term" value="F:magnesium ion binding"/>
    <property type="evidence" value="ECO:0007669"/>
    <property type="project" value="TreeGrafter"/>
</dbReference>
<keyword evidence="10 11" id="KW-0472">Membrane</keyword>
<dbReference type="Proteomes" id="UP000051295">
    <property type="component" value="Unassembled WGS sequence"/>
</dbReference>
<keyword evidence="8 11" id="KW-1133">Transmembrane helix</keyword>
<keyword evidence="13" id="KW-1185">Reference proteome</keyword>